<evidence type="ECO:0000256" key="1">
    <source>
        <dbReference type="SAM" id="MobiDB-lite"/>
    </source>
</evidence>
<evidence type="ECO:0000313" key="2">
    <source>
        <dbReference type="EMBL" id="CAA3015288.1"/>
    </source>
</evidence>
<protein>
    <submittedName>
        <fullName evidence="2">Uncharacterized protein</fullName>
    </submittedName>
</protein>
<proteinExistence type="predicted"/>
<dbReference type="PANTHER" id="PTHR37182">
    <property type="entry name" value="F24J8.11 PROTEIN"/>
    <property type="match status" value="1"/>
</dbReference>
<feature type="region of interest" description="Disordered" evidence="1">
    <location>
        <begin position="71"/>
        <end position="130"/>
    </location>
</feature>
<dbReference type="GO" id="GO:0009543">
    <property type="term" value="C:chloroplast thylakoid lumen"/>
    <property type="evidence" value="ECO:0007669"/>
    <property type="project" value="EnsemblPlants"/>
</dbReference>
<keyword evidence="3" id="KW-1185">Reference proteome</keyword>
<dbReference type="AlphaFoldDB" id="A0A8S0U8M0"/>
<organism evidence="2 3">
    <name type="scientific">Olea europaea subsp. europaea</name>
    <dbReference type="NCBI Taxonomy" id="158383"/>
    <lineage>
        <taxon>Eukaryota</taxon>
        <taxon>Viridiplantae</taxon>
        <taxon>Streptophyta</taxon>
        <taxon>Embryophyta</taxon>
        <taxon>Tracheophyta</taxon>
        <taxon>Spermatophyta</taxon>
        <taxon>Magnoliopsida</taxon>
        <taxon>eudicotyledons</taxon>
        <taxon>Gunneridae</taxon>
        <taxon>Pentapetalae</taxon>
        <taxon>asterids</taxon>
        <taxon>lamiids</taxon>
        <taxon>Lamiales</taxon>
        <taxon>Oleaceae</taxon>
        <taxon>Oleeae</taxon>
        <taxon>Olea</taxon>
    </lineage>
</organism>
<feature type="compositionally biased region" description="Basic and acidic residues" evidence="1">
    <location>
        <begin position="110"/>
        <end position="130"/>
    </location>
</feature>
<comment type="caution">
    <text evidence="2">The sequence shown here is derived from an EMBL/GenBank/DDBJ whole genome shotgun (WGS) entry which is preliminary data.</text>
</comment>
<dbReference type="PANTHER" id="PTHR37182:SF2">
    <property type="entry name" value="F24J8.11 PROTEIN"/>
    <property type="match status" value="1"/>
</dbReference>
<name>A0A8S0U8M0_OLEEU</name>
<evidence type="ECO:0000313" key="3">
    <source>
        <dbReference type="Proteomes" id="UP000594638"/>
    </source>
</evidence>
<reference evidence="2 3" key="1">
    <citation type="submission" date="2019-12" db="EMBL/GenBank/DDBJ databases">
        <authorList>
            <person name="Alioto T."/>
            <person name="Alioto T."/>
            <person name="Gomez Garrido J."/>
        </authorList>
    </citation>
    <scope>NUCLEOTIDE SEQUENCE [LARGE SCALE GENOMIC DNA]</scope>
</reference>
<sequence length="130" mass="14125">MAMMNHLLVPPSTAKPVPLISRKTTPLPFLGVLKVWAYSRGFDEVPEEKQVRRRGVLLGLTGVALVMNGGARDARGAAKRPPPPPPQEKKDPNVSGLTAKVLASKRRKEAMKESIAKLKESGKPIKEPSQ</sequence>
<dbReference type="EMBL" id="CACTIH010007541">
    <property type="protein sequence ID" value="CAA3015288.1"/>
    <property type="molecule type" value="Genomic_DNA"/>
</dbReference>
<dbReference type="Proteomes" id="UP000594638">
    <property type="component" value="Unassembled WGS sequence"/>
</dbReference>
<dbReference type="Gramene" id="OE9A016676T1">
    <property type="protein sequence ID" value="OE9A016676C1"/>
    <property type="gene ID" value="OE9A016676"/>
</dbReference>
<gene>
    <name evidence="2" type="ORF">OLEA9_A016676</name>
</gene>
<dbReference type="OrthoDB" id="785928at2759"/>
<accession>A0A8S0U8M0</accession>